<organism evidence="1 2">
    <name type="scientific">Chrysodeixis includens</name>
    <name type="common">Soybean looper</name>
    <name type="synonym">Pseudoplusia includens</name>
    <dbReference type="NCBI Taxonomy" id="689277"/>
    <lineage>
        <taxon>Eukaryota</taxon>
        <taxon>Metazoa</taxon>
        <taxon>Ecdysozoa</taxon>
        <taxon>Arthropoda</taxon>
        <taxon>Hexapoda</taxon>
        <taxon>Insecta</taxon>
        <taxon>Pterygota</taxon>
        <taxon>Neoptera</taxon>
        <taxon>Endopterygota</taxon>
        <taxon>Lepidoptera</taxon>
        <taxon>Glossata</taxon>
        <taxon>Ditrysia</taxon>
        <taxon>Noctuoidea</taxon>
        <taxon>Noctuidae</taxon>
        <taxon>Plusiinae</taxon>
        <taxon>Chrysodeixis</taxon>
    </lineage>
</organism>
<dbReference type="AlphaFoldDB" id="A0A9N8Q049"/>
<proteinExistence type="predicted"/>
<reference evidence="1" key="1">
    <citation type="submission" date="2021-12" db="EMBL/GenBank/DDBJ databases">
        <authorList>
            <person name="King R."/>
        </authorList>
    </citation>
    <scope>NUCLEOTIDE SEQUENCE</scope>
</reference>
<sequence>MNKLADFVTAVASMFTEYIYPCNNHVPSDMNFFLKSYLGAYFT</sequence>
<accession>A0A9N8Q049</accession>
<gene>
    <name evidence="1" type="ORF">CINC_LOCUS1170</name>
</gene>
<evidence type="ECO:0000313" key="1">
    <source>
        <dbReference type="EMBL" id="CAD0199475.1"/>
    </source>
</evidence>
<dbReference type="EMBL" id="LR824013">
    <property type="protein sequence ID" value="CAD0199475.1"/>
    <property type="molecule type" value="Genomic_DNA"/>
</dbReference>
<evidence type="ECO:0000313" key="2">
    <source>
        <dbReference type="Proteomes" id="UP001154114"/>
    </source>
</evidence>
<dbReference type="Proteomes" id="UP001154114">
    <property type="component" value="Chromosome 10"/>
</dbReference>
<name>A0A9N8Q049_CHRIL</name>
<protein>
    <submittedName>
        <fullName evidence="1">Uncharacterized protein</fullName>
    </submittedName>
</protein>
<keyword evidence="2" id="KW-1185">Reference proteome</keyword>